<dbReference type="EMBL" id="JBHUPD010000001">
    <property type="protein sequence ID" value="MFD2871998.1"/>
    <property type="molecule type" value="Genomic_DNA"/>
</dbReference>
<evidence type="ECO:0000313" key="2">
    <source>
        <dbReference type="Proteomes" id="UP001597557"/>
    </source>
</evidence>
<sequence>MSSAIALAVVCSFAFKSAKQSNVNASYHPVYLPWTCANGFQVGDNCAIDHTGAQCTIIDWNSNTYVPAYLDNGPQDVCVRPLYDWF</sequence>
<dbReference type="RefSeq" id="WP_377183229.1">
    <property type="nucleotide sequence ID" value="NZ_JBHUPD010000001.1"/>
</dbReference>
<reference evidence="2" key="1">
    <citation type="journal article" date="2019" name="Int. J. Syst. Evol. Microbiol.">
        <title>The Global Catalogue of Microorganisms (GCM) 10K type strain sequencing project: providing services to taxonomists for standard genome sequencing and annotation.</title>
        <authorList>
            <consortium name="The Broad Institute Genomics Platform"/>
            <consortium name="The Broad Institute Genome Sequencing Center for Infectious Disease"/>
            <person name="Wu L."/>
            <person name="Ma J."/>
        </authorList>
    </citation>
    <scope>NUCLEOTIDE SEQUENCE [LARGE SCALE GENOMIC DNA]</scope>
    <source>
        <strain evidence="2">KCTC 22437</strain>
    </source>
</reference>
<protein>
    <recommendedName>
        <fullName evidence="3">Secreted protein</fullName>
    </recommendedName>
</protein>
<gene>
    <name evidence="1" type="ORF">ACFS5N_05930</name>
</gene>
<accession>A0ABW5Y9N6</accession>
<comment type="caution">
    <text evidence="1">The sequence shown here is derived from an EMBL/GenBank/DDBJ whole genome shotgun (WGS) entry which is preliminary data.</text>
</comment>
<dbReference type="Proteomes" id="UP001597557">
    <property type="component" value="Unassembled WGS sequence"/>
</dbReference>
<evidence type="ECO:0000313" key="1">
    <source>
        <dbReference type="EMBL" id="MFD2871998.1"/>
    </source>
</evidence>
<proteinExistence type="predicted"/>
<keyword evidence="2" id="KW-1185">Reference proteome</keyword>
<organism evidence="1 2">
    <name type="scientific">Mucilaginibacter ximonensis</name>
    <dbReference type="NCBI Taxonomy" id="538021"/>
    <lineage>
        <taxon>Bacteria</taxon>
        <taxon>Pseudomonadati</taxon>
        <taxon>Bacteroidota</taxon>
        <taxon>Sphingobacteriia</taxon>
        <taxon>Sphingobacteriales</taxon>
        <taxon>Sphingobacteriaceae</taxon>
        <taxon>Mucilaginibacter</taxon>
    </lineage>
</organism>
<evidence type="ECO:0008006" key="3">
    <source>
        <dbReference type="Google" id="ProtNLM"/>
    </source>
</evidence>
<name>A0ABW5Y9N6_9SPHI</name>